<dbReference type="Proteomes" id="UP000694892">
    <property type="component" value="Chromosome 7L"/>
</dbReference>
<dbReference type="AlphaFoldDB" id="A0A974CFT4"/>
<reference evidence="2" key="1">
    <citation type="journal article" date="2016" name="Nature">
        <title>Genome evolution in the allotetraploid frog Xenopus laevis.</title>
        <authorList>
            <person name="Session A.M."/>
            <person name="Uno Y."/>
            <person name="Kwon T."/>
            <person name="Chapman J.A."/>
            <person name="Toyoda A."/>
            <person name="Takahashi S."/>
            <person name="Fukui A."/>
            <person name="Hikosaka A."/>
            <person name="Suzuki A."/>
            <person name="Kondo M."/>
            <person name="van Heeringen S.J."/>
            <person name="Quigley I."/>
            <person name="Heinz S."/>
            <person name="Ogino H."/>
            <person name="Ochi H."/>
            <person name="Hellsten U."/>
            <person name="Lyons J.B."/>
            <person name="Simakov O."/>
            <person name="Putnam N."/>
            <person name="Stites J."/>
            <person name="Kuroki Y."/>
            <person name="Tanaka T."/>
            <person name="Michiue T."/>
            <person name="Watanabe M."/>
            <person name="Bogdanovic O."/>
            <person name="Lister R."/>
            <person name="Georgiou G."/>
            <person name="Paranjpe S.S."/>
            <person name="van Kruijsbergen I."/>
            <person name="Shu S."/>
            <person name="Carlson J."/>
            <person name="Kinoshita T."/>
            <person name="Ohta Y."/>
            <person name="Mawaribuchi S."/>
            <person name="Jenkins J."/>
            <person name="Grimwood J."/>
            <person name="Schmutz J."/>
            <person name="Mitros T."/>
            <person name="Mozaffari S.V."/>
            <person name="Suzuki Y."/>
            <person name="Haramoto Y."/>
            <person name="Yamamoto T.S."/>
            <person name="Takagi C."/>
            <person name="Heald R."/>
            <person name="Miller K."/>
            <person name="Haudenschild C."/>
            <person name="Kitzman J."/>
            <person name="Nakayama T."/>
            <person name="Izutsu Y."/>
            <person name="Robert J."/>
            <person name="Fortriede J."/>
            <person name="Burns K."/>
            <person name="Lotay V."/>
            <person name="Karimi K."/>
            <person name="Yasuoka Y."/>
            <person name="Dichmann D.S."/>
            <person name="Flajnik M.F."/>
            <person name="Houston D.W."/>
            <person name="Shendure J."/>
            <person name="DuPasquier L."/>
            <person name="Vize P.D."/>
            <person name="Zorn A.M."/>
            <person name="Ito M."/>
            <person name="Marcotte E.M."/>
            <person name="Wallingford J.B."/>
            <person name="Ito Y."/>
            <person name="Asashima M."/>
            <person name="Ueno N."/>
            <person name="Matsuda Y."/>
            <person name="Veenstra G.J."/>
            <person name="Fujiyama A."/>
            <person name="Harland R.M."/>
            <person name="Taira M."/>
            <person name="Rokhsar D.S."/>
        </authorList>
    </citation>
    <scope>NUCLEOTIDE SEQUENCE [LARGE SCALE GENOMIC DNA]</scope>
    <source>
        <strain evidence="2">J</strain>
    </source>
</reference>
<gene>
    <name evidence="1" type="ORF">XELAEV_18035595mg</name>
</gene>
<evidence type="ECO:0000313" key="2">
    <source>
        <dbReference type="Proteomes" id="UP000694892"/>
    </source>
</evidence>
<name>A0A974CFT4_XENLA</name>
<dbReference type="EMBL" id="CM004478">
    <property type="protein sequence ID" value="OCT72614.1"/>
    <property type="molecule type" value="Genomic_DNA"/>
</dbReference>
<sequence>MVLAFIYHLVPCRHLSSNFSYSSCHFSLNRWIFERIPLCIADIGNKVNLSLPILSHIYLCALGDSTAWSVQEKQ</sequence>
<proteinExistence type="predicted"/>
<accession>A0A974CFT4</accession>
<evidence type="ECO:0000313" key="1">
    <source>
        <dbReference type="EMBL" id="OCT72614.1"/>
    </source>
</evidence>
<organism evidence="1 2">
    <name type="scientific">Xenopus laevis</name>
    <name type="common">African clawed frog</name>
    <dbReference type="NCBI Taxonomy" id="8355"/>
    <lineage>
        <taxon>Eukaryota</taxon>
        <taxon>Metazoa</taxon>
        <taxon>Chordata</taxon>
        <taxon>Craniata</taxon>
        <taxon>Vertebrata</taxon>
        <taxon>Euteleostomi</taxon>
        <taxon>Amphibia</taxon>
        <taxon>Batrachia</taxon>
        <taxon>Anura</taxon>
        <taxon>Pipoidea</taxon>
        <taxon>Pipidae</taxon>
        <taxon>Xenopodinae</taxon>
        <taxon>Xenopus</taxon>
        <taxon>Xenopus</taxon>
    </lineage>
</organism>
<protein>
    <submittedName>
        <fullName evidence="1">Uncharacterized protein</fullName>
    </submittedName>
</protein>